<dbReference type="EMBL" id="JAULSO010000003">
    <property type="protein sequence ID" value="KAK3686245.1"/>
    <property type="molecule type" value="Genomic_DNA"/>
</dbReference>
<dbReference type="PANTHER" id="PTHR21248:SF11">
    <property type="entry name" value="PLD PHOSPHODIESTERASE DOMAIN-CONTAINING PROTEIN"/>
    <property type="match status" value="1"/>
</dbReference>
<proteinExistence type="predicted"/>
<dbReference type="PROSITE" id="PS50035">
    <property type="entry name" value="PLD"/>
    <property type="match status" value="2"/>
</dbReference>
<dbReference type="GO" id="GO:0032049">
    <property type="term" value="P:cardiolipin biosynthetic process"/>
    <property type="evidence" value="ECO:0007669"/>
    <property type="project" value="UniProtKB-ARBA"/>
</dbReference>
<gene>
    <name evidence="2" type="ORF">B0T22DRAFT_243372</name>
</gene>
<dbReference type="CDD" id="cd00138">
    <property type="entry name" value="PLDc_SF"/>
    <property type="match status" value="1"/>
</dbReference>
<keyword evidence="3" id="KW-1185">Reference proteome</keyword>
<dbReference type="SMART" id="SM00155">
    <property type="entry name" value="PLDc"/>
    <property type="match status" value="2"/>
</dbReference>
<accession>A0AAE0X6Y0</accession>
<dbReference type="GO" id="GO:0030572">
    <property type="term" value="F:phosphatidyltransferase activity"/>
    <property type="evidence" value="ECO:0007669"/>
    <property type="project" value="UniProtKB-ARBA"/>
</dbReference>
<evidence type="ECO:0000313" key="3">
    <source>
        <dbReference type="Proteomes" id="UP001270362"/>
    </source>
</evidence>
<dbReference type="InterPro" id="IPR025202">
    <property type="entry name" value="PLD-like_dom"/>
</dbReference>
<protein>
    <recommendedName>
        <fullName evidence="1">PLD phosphodiesterase domain-containing protein</fullName>
    </recommendedName>
</protein>
<comment type="caution">
    <text evidence="2">The sequence shown here is derived from an EMBL/GenBank/DDBJ whole genome shotgun (WGS) entry which is preliminary data.</text>
</comment>
<feature type="domain" description="PLD phosphodiesterase" evidence="1">
    <location>
        <begin position="461"/>
        <end position="483"/>
    </location>
</feature>
<dbReference type="Pfam" id="PF13091">
    <property type="entry name" value="PLDc_2"/>
    <property type="match status" value="1"/>
</dbReference>
<dbReference type="PANTHER" id="PTHR21248">
    <property type="entry name" value="CARDIOLIPIN SYNTHASE"/>
    <property type="match status" value="1"/>
</dbReference>
<dbReference type="Gene3D" id="3.30.870.10">
    <property type="entry name" value="Endonuclease Chain A"/>
    <property type="match status" value="2"/>
</dbReference>
<dbReference type="Proteomes" id="UP001270362">
    <property type="component" value="Unassembled WGS sequence"/>
</dbReference>
<reference evidence="2" key="1">
    <citation type="journal article" date="2023" name="Mol. Phylogenet. Evol.">
        <title>Genome-scale phylogeny and comparative genomics of the fungal order Sordariales.</title>
        <authorList>
            <person name="Hensen N."/>
            <person name="Bonometti L."/>
            <person name="Westerberg I."/>
            <person name="Brannstrom I.O."/>
            <person name="Guillou S."/>
            <person name="Cros-Aarteil S."/>
            <person name="Calhoun S."/>
            <person name="Haridas S."/>
            <person name="Kuo A."/>
            <person name="Mondo S."/>
            <person name="Pangilinan J."/>
            <person name="Riley R."/>
            <person name="LaButti K."/>
            <person name="Andreopoulos B."/>
            <person name="Lipzen A."/>
            <person name="Chen C."/>
            <person name="Yan M."/>
            <person name="Daum C."/>
            <person name="Ng V."/>
            <person name="Clum A."/>
            <person name="Steindorff A."/>
            <person name="Ohm R.A."/>
            <person name="Martin F."/>
            <person name="Silar P."/>
            <person name="Natvig D.O."/>
            <person name="Lalanne C."/>
            <person name="Gautier V."/>
            <person name="Ament-Velasquez S.L."/>
            <person name="Kruys A."/>
            <person name="Hutchinson M.I."/>
            <person name="Powell A.J."/>
            <person name="Barry K."/>
            <person name="Miller A.N."/>
            <person name="Grigoriev I.V."/>
            <person name="Debuchy R."/>
            <person name="Gladieux P."/>
            <person name="Hiltunen Thoren M."/>
            <person name="Johannesson H."/>
        </authorList>
    </citation>
    <scope>NUCLEOTIDE SEQUENCE</scope>
    <source>
        <strain evidence="2">CBS 314.62</strain>
    </source>
</reference>
<dbReference type="AlphaFoldDB" id="A0AAE0X6Y0"/>
<name>A0AAE0X6Y0_9PEZI</name>
<evidence type="ECO:0000313" key="2">
    <source>
        <dbReference type="EMBL" id="KAK3686245.1"/>
    </source>
</evidence>
<sequence>MSYSASFVHEFVRRLQEQQPHTPRQWQTDVEFPRYDMDDASDRGLLVSRSTPLSFQLGTGASIFTQTLIPAITSAASEVIFVTCFWAPSKTLSALHDALTRLATHRRHLISGAESRGAPALQPLTVRICLSSRSLFQKLLHPQSRHGRICPPKSWVKDFGLPDPALLEAGGIQLQVKSLFFLPFSVMHPKFVIIDRQRAFVPSCNVSWESWLEGCVEITGDAVLGLMSFYSLTWERDVDFRKPVEGRPVEGQLFDARRAGHAVITSTAQHHATVPTTSASLPTVILPSSHHRNPHFHPFPWQTAPKVPTTPLNVALLALFDQAHRSIYIQTPNLTCEPVIAALLGALKRGTDVTIVTSRGMMLLEQLVTAGTTTSWCIRSLVRRFNKLKARSSGSCPTHGSPGSSVADGARNMDLEAGRLPLGQLHISYFHARSAASSLGHEAQSLMAAADSQGEEPVHSHLKLTMVDDEYTLLGSGNMDRASWYTSQELGILFHDARFAAAVKAAAGSALEGRLDLVFDSAGGRD</sequence>
<evidence type="ECO:0000259" key="1">
    <source>
        <dbReference type="PROSITE" id="PS50035"/>
    </source>
</evidence>
<dbReference type="InterPro" id="IPR001736">
    <property type="entry name" value="PLipase_D/transphosphatidylase"/>
</dbReference>
<dbReference type="SUPFAM" id="SSF56024">
    <property type="entry name" value="Phospholipase D/nuclease"/>
    <property type="match status" value="2"/>
</dbReference>
<organism evidence="2 3">
    <name type="scientific">Podospora appendiculata</name>
    <dbReference type="NCBI Taxonomy" id="314037"/>
    <lineage>
        <taxon>Eukaryota</taxon>
        <taxon>Fungi</taxon>
        <taxon>Dikarya</taxon>
        <taxon>Ascomycota</taxon>
        <taxon>Pezizomycotina</taxon>
        <taxon>Sordariomycetes</taxon>
        <taxon>Sordariomycetidae</taxon>
        <taxon>Sordariales</taxon>
        <taxon>Podosporaceae</taxon>
        <taxon>Podospora</taxon>
    </lineage>
</organism>
<reference evidence="2" key="2">
    <citation type="submission" date="2023-06" db="EMBL/GenBank/DDBJ databases">
        <authorList>
            <consortium name="Lawrence Berkeley National Laboratory"/>
            <person name="Haridas S."/>
            <person name="Hensen N."/>
            <person name="Bonometti L."/>
            <person name="Westerberg I."/>
            <person name="Brannstrom I.O."/>
            <person name="Guillou S."/>
            <person name="Cros-Aarteil S."/>
            <person name="Calhoun S."/>
            <person name="Kuo A."/>
            <person name="Mondo S."/>
            <person name="Pangilinan J."/>
            <person name="Riley R."/>
            <person name="Labutti K."/>
            <person name="Andreopoulos B."/>
            <person name="Lipzen A."/>
            <person name="Chen C."/>
            <person name="Yanf M."/>
            <person name="Daum C."/>
            <person name="Ng V."/>
            <person name="Clum A."/>
            <person name="Steindorff A."/>
            <person name="Ohm R."/>
            <person name="Martin F."/>
            <person name="Silar P."/>
            <person name="Natvig D."/>
            <person name="Lalanne C."/>
            <person name="Gautier V."/>
            <person name="Ament-Velasquez S.L."/>
            <person name="Kruys A."/>
            <person name="Hutchinson M.I."/>
            <person name="Powell A.J."/>
            <person name="Barry K."/>
            <person name="Miller A.N."/>
            <person name="Grigoriev I.V."/>
            <person name="Debuchy R."/>
            <person name="Gladieux P."/>
            <person name="Thoren M.H."/>
            <person name="Johannesson H."/>
        </authorList>
    </citation>
    <scope>NUCLEOTIDE SEQUENCE</scope>
    <source>
        <strain evidence="2">CBS 314.62</strain>
    </source>
</reference>
<feature type="domain" description="PLD phosphodiesterase" evidence="1">
    <location>
        <begin position="183"/>
        <end position="210"/>
    </location>
</feature>